<dbReference type="GO" id="GO:0051301">
    <property type="term" value="P:cell division"/>
    <property type="evidence" value="ECO:0007669"/>
    <property type="project" value="UniProtKB-KW"/>
</dbReference>
<evidence type="ECO:0000256" key="10">
    <source>
        <dbReference type="ARBA" id="ARBA00023242"/>
    </source>
</evidence>
<evidence type="ECO:0000256" key="8">
    <source>
        <dbReference type="ARBA" id="ARBA00023127"/>
    </source>
</evidence>
<organism evidence="15 16">
    <name type="scientific">Oncorhynchus kisutch</name>
    <name type="common">Coho salmon</name>
    <name type="synonym">Salmo kisutch</name>
    <dbReference type="NCBI Taxonomy" id="8019"/>
    <lineage>
        <taxon>Eukaryota</taxon>
        <taxon>Metazoa</taxon>
        <taxon>Chordata</taxon>
        <taxon>Craniata</taxon>
        <taxon>Vertebrata</taxon>
        <taxon>Euteleostomi</taxon>
        <taxon>Actinopterygii</taxon>
        <taxon>Neopterygii</taxon>
        <taxon>Teleostei</taxon>
        <taxon>Protacanthopterygii</taxon>
        <taxon>Salmoniformes</taxon>
        <taxon>Salmonidae</taxon>
        <taxon>Salmoninae</taxon>
        <taxon>Oncorhynchus</taxon>
    </lineage>
</organism>
<dbReference type="CDD" id="cd20598">
    <property type="entry name" value="CYCLIN_CCNT2_rpt2"/>
    <property type="match status" value="1"/>
</dbReference>
<keyword evidence="16" id="KW-1185">Reference proteome</keyword>
<feature type="compositionally biased region" description="Polar residues" evidence="13">
    <location>
        <begin position="770"/>
        <end position="788"/>
    </location>
</feature>
<dbReference type="Ensembl" id="ENSOKIT00005118258.1">
    <property type="protein sequence ID" value="ENSOKIP00005110422.1"/>
    <property type="gene ID" value="ENSOKIG00005048237.1"/>
</dbReference>
<dbReference type="CDD" id="cd20596">
    <property type="entry name" value="CYCLIN_CCNT2_rpt1"/>
    <property type="match status" value="1"/>
</dbReference>
<evidence type="ECO:0000256" key="3">
    <source>
        <dbReference type="ARBA" id="ARBA00022499"/>
    </source>
</evidence>
<feature type="domain" description="Cyclin-like" evidence="14">
    <location>
        <begin position="168"/>
        <end position="267"/>
    </location>
</feature>
<evidence type="ECO:0000256" key="2">
    <source>
        <dbReference type="ARBA" id="ARBA00008638"/>
    </source>
</evidence>
<dbReference type="GO" id="GO:0016538">
    <property type="term" value="F:cyclin-dependent protein serine/threonine kinase regulator activity"/>
    <property type="evidence" value="ECO:0007669"/>
    <property type="project" value="InterPro"/>
</dbReference>
<evidence type="ECO:0000313" key="16">
    <source>
        <dbReference type="Proteomes" id="UP000694557"/>
    </source>
</evidence>
<dbReference type="SUPFAM" id="SSF47954">
    <property type="entry name" value="Cyclin-like"/>
    <property type="match status" value="2"/>
</dbReference>
<dbReference type="GeneTree" id="ENSGT00940000155759"/>
<dbReference type="AlphaFoldDB" id="A0A8C7L8T7"/>
<evidence type="ECO:0000256" key="13">
    <source>
        <dbReference type="SAM" id="MobiDB-lite"/>
    </source>
</evidence>
<dbReference type="PANTHER" id="PTHR10026">
    <property type="entry name" value="CYCLIN"/>
    <property type="match status" value="1"/>
</dbReference>
<keyword evidence="8 12" id="KW-0195">Cyclin</keyword>
<dbReference type="FunFam" id="1.10.472.10:FF:000004">
    <property type="entry name" value="Cyclin T2"/>
    <property type="match status" value="1"/>
</dbReference>
<keyword evidence="5" id="KW-0132">Cell division</keyword>
<evidence type="ECO:0000256" key="5">
    <source>
        <dbReference type="ARBA" id="ARBA00022618"/>
    </source>
</evidence>
<dbReference type="Gene3D" id="1.10.472.10">
    <property type="entry name" value="Cyclin-like"/>
    <property type="match status" value="2"/>
</dbReference>
<feature type="region of interest" description="Disordered" evidence="13">
    <location>
        <begin position="488"/>
        <end position="540"/>
    </location>
</feature>
<dbReference type="InterPro" id="IPR006671">
    <property type="entry name" value="Cyclin_N"/>
</dbReference>
<dbReference type="Pfam" id="PF21797">
    <property type="entry name" value="CycT2-like_C"/>
    <property type="match status" value="1"/>
</dbReference>
<comment type="similarity">
    <text evidence="2">Belongs to the cyclin family. Cyclin C subfamily.</text>
</comment>
<proteinExistence type="inferred from homology"/>
<feature type="compositionally biased region" description="Basic residues" evidence="13">
    <location>
        <begin position="740"/>
        <end position="757"/>
    </location>
</feature>
<dbReference type="Proteomes" id="UP000694557">
    <property type="component" value="Unassembled WGS sequence"/>
</dbReference>
<dbReference type="InterPro" id="IPR043198">
    <property type="entry name" value="Cyclin/Ssn8"/>
</dbReference>
<feature type="compositionally biased region" description="Polar residues" evidence="13">
    <location>
        <begin position="386"/>
        <end position="400"/>
    </location>
</feature>
<keyword evidence="11" id="KW-0131">Cell cycle</keyword>
<keyword evidence="9" id="KW-0804">Transcription</keyword>
<evidence type="ECO:0000256" key="11">
    <source>
        <dbReference type="ARBA" id="ARBA00023306"/>
    </source>
</evidence>
<dbReference type="FunFam" id="1.10.472.10:FF:000009">
    <property type="entry name" value="cyclin-T2 isoform X1"/>
    <property type="match status" value="1"/>
</dbReference>
<keyword evidence="7" id="KW-0805">Transcription regulation</keyword>
<accession>A0A8C7L8T7</accession>
<feature type="compositionally biased region" description="Basic and acidic residues" evidence="13">
    <location>
        <begin position="637"/>
        <end position="660"/>
    </location>
</feature>
<evidence type="ECO:0000256" key="7">
    <source>
        <dbReference type="ARBA" id="ARBA00023015"/>
    </source>
</evidence>
<protein>
    <submittedName>
        <fullName evidence="15">Cyclin T2a</fullName>
    </submittedName>
</protein>
<evidence type="ECO:0000256" key="6">
    <source>
        <dbReference type="ARBA" id="ARBA00022843"/>
    </source>
</evidence>
<feature type="compositionally biased region" description="Basic and acidic residues" evidence="13">
    <location>
        <begin position="612"/>
        <end position="621"/>
    </location>
</feature>
<feature type="region of interest" description="Disordered" evidence="13">
    <location>
        <begin position="386"/>
        <end position="414"/>
    </location>
</feature>
<dbReference type="InterPro" id="IPR047322">
    <property type="entry name" value="CYCLIN_CCNT2_rpt2"/>
</dbReference>
<comment type="subcellular location">
    <subcellularLocation>
        <location evidence="1">Nucleus</location>
    </subcellularLocation>
</comment>
<gene>
    <name evidence="15" type="primary">CCNT2</name>
    <name evidence="15" type="synonym">LOC109867522</name>
</gene>
<dbReference type="InterPro" id="IPR036915">
    <property type="entry name" value="Cyclin-like_sf"/>
</dbReference>
<keyword evidence="10" id="KW-0539">Nucleus</keyword>
<feature type="compositionally biased region" description="Basic and acidic residues" evidence="13">
    <location>
        <begin position="498"/>
        <end position="509"/>
    </location>
</feature>
<name>A0A8C7L8T7_ONCKI</name>
<keyword evidence="6" id="KW-0832">Ubl conjugation</keyword>
<dbReference type="GO" id="GO:0006357">
    <property type="term" value="P:regulation of transcription by RNA polymerase II"/>
    <property type="evidence" value="ECO:0007669"/>
    <property type="project" value="InterPro"/>
</dbReference>
<keyword evidence="4" id="KW-0597">Phosphoprotein</keyword>
<dbReference type="Pfam" id="PF00134">
    <property type="entry name" value="Cyclin_N"/>
    <property type="match status" value="1"/>
</dbReference>
<feature type="domain" description="Cyclin-like" evidence="14">
    <location>
        <begin position="280"/>
        <end position="368"/>
    </location>
</feature>
<reference evidence="15" key="2">
    <citation type="submission" date="2025-09" db="UniProtKB">
        <authorList>
            <consortium name="Ensembl"/>
        </authorList>
    </citation>
    <scope>IDENTIFICATION</scope>
</reference>
<evidence type="ECO:0000256" key="4">
    <source>
        <dbReference type="ARBA" id="ARBA00022553"/>
    </source>
</evidence>
<evidence type="ECO:0000256" key="12">
    <source>
        <dbReference type="RuleBase" id="RU000383"/>
    </source>
</evidence>
<feature type="compositionally biased region" description="Basic residues" evidence="13">
    <location>
        <begin position="676"/>
        <end position="694"/>
    </location>
</feature>
<dbReference type="InterPro" id="IPR047321">
    <property type="entry name" value="CYCLIN_CCNT2_rpt1"/>
</dbReference>
<evidence type="ECO:0000313" key="15">
    <source>
        <dbReference type="Ensembl" id="ENSOKIP00005110422.1"/>
    </source>
</evidence>
<evidence type="ECO:0000256" key="9">
    <source>
        <dbReference type="ARBA" id="ARBA00023163"/>
    </source>
</evidence>
<keyword evidence="3" id="KW-1017">Isopeptide bond</keyword>
<dbReference type="InterPro" id="IPR013763">
    <property type="entry name" value="Cyclin-like_dom"/>
</dbReference>
<evidence type="ECO:0000256" key="1">
    <source>
        <dbReference type="ARBA" id="ARBA00004123"/>
    </source>
</evidence>
<dbReference type="GO" id="GO:0005634">
    <property type="term" value="C:nucleus"/>
    <property type="evidence" value="ECO:0007669"/>
    <property type="project" value="UniProtKB-SubCell"/>
</dbReference>
<feature type="region of interest" description="Disordered" evidence="13">
    <location>
        <begin position="552"/>
        <end position="788"/>
    </location>
</feature>
<sequence length="788" mass="86608">MGEPPLKQTGSVNNCSFTHYLCPSRHVGRGKGALLPHIANIRLFLSISFIACKLIKMSLLINNKKKCALSYTLKQNREVHTPERMVAMMHYQLVWLCQKKLSKKNYCGCRACVRSVLGVLCESWRAMAACRGSSSKWFFTREQIEATPSRRSGVDPDKELSYRQQAANLIQDMGQRLNVSQLTINTAIVYMHRFYMFHSFTKFHRNIISPTTLFLAAKVEEQPRKLEHVIKVAHACLNPQETPLDTKSNAYLQQAQELVILETIVLQTLGFEITIEHPHTDVVKCSQLVRASKDLAQTSYFMATNSLHLTTFCLQHKPTVIACVCIHLACKWSNWEIPVSTDGKHWWEYVDNSVTLELLDELTHEFLQILEKTPSRLKRIRNWRTTQAAKKTKGDGSQANDPYPGPSLIHEHSLGDAIPGVSNSAFSKAASSFPVPLPGHASGPLSLDSIASMQGSSYTFTAPSDWPQDTGGRLEGGSYSLKTDALGLQQGAPMNPNRPDKTGEFNPTKHEHKVGSGGGVGKQQQPIFPPPPPPAQKMSLDKYREKHAAELAVQHKRRAEQQSFEPEGRDSYIPSVQSDHRKHMQLHPNPGSSSTTASPLKMKLATPGQDKVPSDKRDKGGSLKLRLPVPSQGGLASKEELKMKIKVSSERHSSSDEGGAKSKHSSPLVSKEKHREHSTHRHHHKQHGHSHLHAAQHSGNGRGVPEGPTGAGPAVLRRPLGLGGVEGVAGMAPSSGSSSSRKRGHPHVASHNHHSSKTSKSSKGGAGGLRTSQRPSETGQEASGEPQS</sequence>
<evidence type="ECO:0000259" key="14">
    <source>
        <dbReference type="SMART" id="SM00385"/>
    </source>
</evidence>
<dbReference type="SMART" id="SM00385">
    <property type="entry name" value="CYCLIN"/>
    <property type="match status" value="2"/>
</dbReference>
<reference evidence="15" key="1">
    <citation type="submission" date="2025-08" db="UniProtKB">
        <authorList>
            <consortium name="Ensembl"/>
        </authorList>
    </citation>
    <scope>IDENTIFICATION</scope>
</reference>